<reference evidence="16 17" key="1">
    <citation type="journal article" date="2024" name="Nat. Commun.">
        <title>Phylogenomics reveals the evolutionary origins of lichenization in chlorophyte algae.</title>
        <authorList>
            <person name="Puginier C."/>
            <person name="Libourel C."/>
            <person name="Otte J."/>
            <person name="Skaloud P."/>
            <person name="Haon M."/>
            <person name="Grisel S."/>
            <person name="Petersen M."/>
            <person name="Berrin J.G."/>
            <person name="Delaux P.M."/>
            <person name="Dal Grande F."/>
            <person name="Keller J."/>
        </authorList>
    </citation>
    <scope>NUCLEOTIDE SEQUENCE [LARGE SCALE GENOMIC DNA]</scope>
    <source>
        <strain evidence="16 17">SAG 2043</strain>
    </source>
</reference>
<dbReference type="EMBL" id="JALJOR010000018">
    <property type="protein sequence ID" value="KAK9804239.1"/>
    <property type="molecule type" value="Genomic_DNA"/>
</dbReference>
<protein>
    <recommendedName>
        <fullName evidence="4">glutathione-disulfide reductase</fullName>
        <ecNumber evidence="4">1.8.1.7</ecNumber>
    </recommendedName>
</protein>
<evidence type="ECO:0000256" key="3">
    <source>
        <dbReference type="ARBA" id="ARBA00011738"/>
    </source>
</evidence>
<feature type="domain" description="FAD/NAD(P)-binding" evidence="15">
    <location>
        <begin position="82"/>
        <end position="410"/>
    </location>
</feature>
<dbReference type="SUPFAM" id="SSF51905">
    <property type="entry name" value="FAD/NAD(P)-binding domain"/>
    <property type="match status" value="1"/>
</dbReference>
<keyword evidence="8 12" id="KW-0560">Oxidoreductase</keyword>
<accession>A0AAW1P8X5</accession>
<evidence type="ECO:0000313" key="17">
    <source>
        <dbReference type="Proteomes" id="UP001489004"/>
    </source>
</evidence>
<dbReference type="GO" id="GO:0006749">
    <property type="term" value="P:glutathione metabolic process"/>
    <property type="evidence" value="ECO:0007669"/>
    <property type="project" value="TreeGrafter"/>
</dbReference>
<dbReference type="NCBIfam" id="NF004776">
    <property type="entry name" value="PRK06116.1"/>
    <property type="match status" value="1"/>
</dbReference>
<evidence type="ECO:0000256" key="11">
    <source>
        <dbReference type="ARBA" id="ARBA00049142"/>
    </source>
</evidence>
<dbReference type="InterPro" id="IPR049625">
    <property type="entry name" value="Glyco_transf_61_cat"/>
</dbReference>
<dbReference type="GO" id="GO:0045454">
    <property type="term" value="P:cell redox homeostasis"/>
    <property type="evidence" value="ECO:0007669"/>
    <property type="project" value="InterPro"/>
</dbReference>
<dbReference type="GO" id="GO:0005739">
    <property type="term" value="C:mitochondrion"/>
    <property type="evidence" value="ECO:0007669"/>
    <property type="project" value="TreeGrafter"/>
</dbReference>
<keyword evidence="17" id="KW-1185">Reference proteome</keyword>
<evidence type="ECO:0000259" key="14">
    <source>
        <dbReference type="Pfam" id="PF04577"/>
    </source>
</evidence>
<proteinExistence type="inferred from homology"/>
<dbReference type="Proteomes" id="UP001489004">
    <property type="component" value="Unassembled WGS sequence"/>
</dbReference>
<comment type="catalytic activity">
    <reaction evidence="11">
        <text>2 glutathione + NADP(+) = glutathione disulfide + NADPH + H(+)</text>
        <dbReference type="Rhea" id="RHEA:11740"/>
        <dbReference type="ChEBI" id="CHEBI:15378"/>
        <dbReference type="ChEBI" id="CHEBI:57783"/>
        <dbReference type="ChEBI" id="CHEBI:57925"/>
        <dbReference type="ChEBI" id="CHEBI:58297"/>
        <dbReference type="ChEBI" id="CHEBI:58349"/>
        <dbReference type="EC" id="1.8.1.7"/>
    </reaction>
</comment>
<keyword evidence="10 12" id="KW-0676">Redox-active center</keyword>
<dbReference type="Pfam" id="PF07992">
    <property type="entry name" value="Pyr_redox_2"/>
    <property type="match status" value="1"/>
</dbReference>
<dbReference type="PRINTS" id="PR00368">
    <property type="entry name" value="FADPNR"/>
</dbReference>
<comment type="subunit">
    <text evidence="3">Homodimer.</text>
</comment>
<evidence type="ECO:0000256" key="2">
    <source>
        <dbReference type="ARBA" id="ARBA00007532"/>
    </source>
</evidence>
<evidence type="ECO:0000313" key="16">
    <source>
        <dbReference type="EMBL" id="KAK9804239.1"/>
    </source>
</evidence>
<evidence type="ECO:0000259" key="15">
    <source>
        <dbReference type="Pfam" id="PF07992"/>
    </source>
</evidence>
<comment type="cofactor">
    <cofactor evidence="1">
        <name>FAD</name>
        <dbReference type="ChEBI" id="CHEBI:57692"/>
    </cofactor>
</comment>
<keyword evidence="9" id="KW-1015">Disulfide bond</keyword>
<dbReference type="EC" id="1.8.1.7" evidence="4"/>
<dbReference type="GO" id="GO:0050660">
    <property type="term" value="F:flavin adenine dinucleotide binding"/>
    <property type="evidence" value="ECO:0007669"/>
    <property type="project" value="InterPro"/>
</dbReference>
<dbReference type="Pfam" id="PF04577">
    <property type="entry name" value="Glyco_transf_61"/>
    <property type="match status" value="1"/>
</dbReference>
<evidence type="ECO:0000256" key="9">
    <source>
        <dbReference type="ARBA" id="ARBA00023157"/>
    </source>
</evidence>
<keyword evidence="7" id="KW-0521">NADP</keyword>
<gene>
    <name evidence="16" type="ORF">WJX72_002925</name>
</gene>
<evidence type="ECO:0000256" key="12">
    <source>
        <dbReference type="RuleBase" id="RU003691"/>
    </source>
</evidence>
<keyword evidence="6 12" id="KW-0274">FAD</keyword>
<feature type="domain" description="Pyridine nucleotide-disulphide oxidoreductase dimerisation" evidence="13">
    <location>
        <begin position="431"/>
        <end position="524"/>
    </location>
</feature>
<dbReference type="GO" id="GO:0004362">
    <property type="term" value="F:glutathione-disulfide reductase (NADPH) activity"/>
    <property type="evidence" value="ECO:0007669"/>
    <property type="project" value="UniProtKB-EC"/>
</dbReference>
<dbReference type="InterPro" id="IPR004099">
    <property type="entry name" value="Pyr_nucl-diS_OxRdtase_dimer"/>
</dbReference>
<dbReference type="InterPro" id="IPR012999">
    <property type="entry name" value="Pyr_OxRdtase_I_AS"/>
</dbReference>
<dbReference type="InterPro" id="IPR016156">
    <property type="entry name" value="FAD/NAD-linked_Rdtase_dimer_sf"/>
</dbReference>
<dbReference type="GO" id="GO:0005829">
    <property type="term" value="C:cytosol"/>
    <property type="evidence" value="ECO:0007669"/>
    <property type="project" value="TreeGrafter"/>
</dbReference>
<evidence type="ECO:0000256" key="10">
    <source>
        <dbReference type="ARBA" id="ARBA00023284"/>
    </source>
</evidence>
<feature type="domain" description="Glycosyltransferase 61 catalytic" evidence="14">
    <location>
        <begin position="779"/>
        <end position="849"/>
    </location>
</feature>
<name>A0AAW1P8X5_9CHLO</name>
<dbReference type="InterPro" id="IPR036188">
    <property type="entry name" value="FAD/NAD-bd_sf"/>
</dbReference>
<dbReference type="PROSITE" id="PS00076">
    <property type="entry name" value="PYRIDINE_REDOX_1"/>
    <property type="match status" value="1"/>
</dbReference>
<dbReference type="InterPro" id="IPR046952">
    <property type="entry name" value="GSHR/TRXR-like"/>
</dbReference>
<evidence type="ECO:0000256" key="5">
    <source>
        <dbReference type="ARBA" id="ARBA00022630"/>
    </source>
</evidence>
<dbReference type="AlphaFoldDB" id="A0AAW1P8X5"/>
<dbReference type="InterPro" id="IPR023753">
    <property type="entry name" value="FAD/NAD-binding_dom"/>
</dbReference>
<dbReference type="PANTHER" id="PTHR42737:SF9">
    <property type="entry name" value="GLUTATHIONE REDUCTASE"/>
    <property type="match status" value="1"/>
</dbReference>
<evidence type="ECO:0000256" key="8">
    <source>
        <dbReference type="ARBA" id="ARBA00023002"/>
    </source>
</evidence>
<comment type="caution">
    <text evidence="16">The sequence shown here is derived from an EMBL/GenBank/DDBJ whole genome shotgun (WGS) entry which is preliminary data.</text>
</comment>
<dbReference type="GO" id="GO:0016757">
    <property type="term" value="F:glycosyltransferase activity"/>
    <property type="evidence" value="ECO:0007669"/>
    <property type="project" value="InterPro"/>
</dbReference>
<dbReference type="PRINTS" id="PR00411">
    <property type="entry name" value="PNDRDTASEI"/>
</dbReference>
<dbReference type="Pfam" id="PF02852">
    <property type="entry name" value="Pyr_redox_dim"/>
    <property type="match status" value="1"/>
</dbReference>
<evidence type="ECO:0000259" key="13">
    <source>
        <dbReference type="Pfam" id="PF02852"/>
    </source>
</evidence>
<comment type="similarity">
    <text evidence="2 12">Belongs to the class-I pyridine nucleotide-disulfide oxidoreductase family.</text>
</comment>
<dbReference type="SUPFAM" id="SSF55424">
    <property type="entry name" value="FAD/NAD-linked reductases, dimerisation (C-terminal) domain"/>
    <property type="match status" value="1"/>
</dbReference>
<keyword evidence="5 12" id="KW-0285">Flavoprotein</keyword>
<evidence type="ECO:0000256" key="6">
    <source>
        <dbReference type="ARBA" id="ARBA00022827"/>
    </source>
</evidence>
<dbReference type="PANTHER" id="PTHR42737">
    <property type="entry name" value="GLUTATHIONE REDUCTASE"/>
    <property type="match status" value="1"/>
</dbReference>
<sequence>MLASTATAASRIAGRVAVQGRQTLALPTRLLSLQRLRPGGNWANRPLQQARRLVLSTSERRALQVCASAVHGNGTQPDYDFDLFTIGAGSGGVRASRFAATNYGAKVAICELPFALVASDSAGGAGGTCVLRGCVPKKLMVIGGEFAEAFRDSVGFGWAERELPDVQWQRFMENKNKELDRLNGVYKKLLDGAKVTYIEGRGRLLDPHTVEVDGKRFTAKHILIATGARAFVPDIPGAEHAIISDDILNLSERPKKLAIVGGGYIALEFAGIFNNYGSDVHVFYRQKLPLRGFDEECREFIADQYKVHGLNLHPEHSPTKIEKGADGKLTLWAKSKDGQDMKMDDLDHVLMATGRNPNTRNLGLEEIGVELGDKGSIVVDEYSRTNVPSVWAIGDVTMRMALTPVALLEGMCFAKNVFGGQADSKPDYSAIASAVFSSPPLATVGLSEEAAVKEHGDVDVFVATFRPMKNTLSGNPSKIMMKLIVDAKTSRVVGVHMIGPECAEIMQGMAVAVKMGVTKEQLDSVAELDFLPSIRRQSARRDSSLLLGLLGLLCCDAFKFHRSKDLPPQLECYHVEKGERGRLCRVHGWVSGVSEAGGLVSGSVPVPDHRLAAANFPEPLSVGMMGEVRASPMAQSEADRICAAATLNYNLPVVFLPRDNGAVFHTMRGQLIPLYMALRRMGMLATAFKLITRNGGNLPPTRAELFDNDMFTTVFDTLSGTYFEELNNLPKVWCAPQAIMGIDLGEHLYHHYDTWQPVKELLPQREGVVGFATWFQKRMDIRRQRHDKPQMLFIQRSHSRRLANDLEIIAAGEARGFQVQKVDFAELKLRQQLQLPVDADLVIGAHGNAYGWMPIVDHSAVVVEVQAYKHGGSFAYGFTNLARLANVSYIVWHNTNPEYTLIDPGMNPDDGKQHSTVIPKVELGRILDAVEGQLAIPADQRSRDDVIVLNERVE</sequence>
<dbReference type="GO" id="GO:0034599">
    <property type="term" value="P:cellular response to oxidative stress"/>
    <property type="evidence" value="ECO:0007669"/>
    <property type="project" value="TreeGrafter"/>
</dbReference>
<evidence type="ECO:0000256" key="4">
    <source>
        <dbReference type="ARBA" id="ARBA00012607"/>
    </source>
</evidence>
<dbReference type="FunFam" id="3.50.50.60:FF:000051">
    <property type="entry name" value="Glutathione reductase"/>
    <property type="match status" value="1"/>
</dbReference>
<dbReference type="Gene3D" id="3.50.50.60">
    <property type="entry name" value="FAD/NAD(P)-binding domain"/>
    <property type="match status" value="1"/>
</dbReference>
<evidence type="ECO:0000256" key="1">
    <source>
        <dbReference type="ARBA" id="ARBA00001974"/>
    </source>
</evidence>
<evidence type="ECO:0000256" key="7">
    <source>
        <dbReference type="ARBA" id="ARBA00022857"/>
    </source>
</evidence>
<organism evidence="16 17">
    <name type="scientific">[Myrmecia] bisecta</name>
    <dbReference type="NCBI Taxonomy" id="41462"/>
    <lineage>
        <taxon>Eukaryota</taxon>
        <taxon>Viridiplantae</taxon>
        <taxon>Chlorophyta</taxon>
        <taxon>core chlorophytes</taxon>
        <taxon>Trebouxiophyceae</taxon>
        <taxon>Trebouxiales</taxon>
        <taxon>Trebouxiaceae</taxon>
        <taxon>Myrmecia</taxon>
    </lineage>
</organism>